<organism evidence="10 11">
    <name type="scientific">Aquipuribacter hungaricus</name>
    <dbReference type="NCBI Taxonomy" id="545624"/>
    <lineage>
        <taxon>Bacteria</taxon>
        <taxon>Bacillati</taxon>
        <taxon>Actinomycetota</taxon>
        <taxon>Actinomycetes</taxon>
        <taxon>Micrococcales</taxon>
        <taxon>Intrasporangiaceae</taxon>
        <taxon>Aquipuribacter</taxon>
    </lineage>
</organism>
<sequence length="567" mass="57319">MSVQTSGATAPAAQGTVEHYRMPDAGEGLTEAEVVTWRVAVGDTVEVNDVVVEVETAKSLVELPCPYAGVVVELMAAEGDTVAVGTPILAVRTGDAPEADADGGGGTTDRPTSQPADRPTGQSTDQADARPGADAHSDAAHAAPVVGDAAPSDADGAPVGPSAETGAHPSTQAAAGAGRTAVLVGYGPAAGATRRRARRTPGGVPAQPSTAASGTAAPSAAAAPSATAAPSAPADSPSTGTRAEPGPGFLRAEAPGTGGAKVLAKPPVRRLARDLGVELSQVPPGEDGIVTREAVLAAAGQQRADQQARDRATDGTGGGPAAAGRAPADQPGDVRIPVKGVRKATAEAMVASAFTAPHVTEWVQVDVTESVRLLERLKADRSVRDVRLSPFTLVARAMCLAVRRHPGVNVSWDEPAREIVVHGRVGLGFAAATERGLVVPVVPDAASLDLPELARQVADLVDTARAGRLQPAQQAGGTLTVTNVGVFGVDGGTPILPPGTGLILACGQVRRMPWVVGTGDAEQVVPRDVMTLAVSFDHRMIDGELGSRYLADVARLLEDPGYGLAWA</sequence>
<dbReference type="PANTHER" id="PTHR43178:SF5">
    <property type="entry name" value="LIPOAMIDE ACYLTRANSFERASE COMPONENT OF BRANCHED-CHAIN ALPHA-KETO ACID DEHYDROGENASE COMPLEX, MITOCHONDRIAL"/>
    <property type="match status" value="1"/>
</dbReference>
<proteinExistence type="inferred from homology"/>
<dbReference type="CDD" id="cd06849">
    <property type="entry name" value="lipoyl_domain"/>
    <property type="match status" value="1"/>
</dbReference>
<feature type="domain" description="Lipoyl-binding" evidence="8">
    <location>
        <begin position="17"/>
        <end position="92"/>
    </location>
</feature>
<dbReference type="RefSeq" id="WP_376983985.1">
    <property type="nucleotide sequence ID" value="NZ_JBHRWW010000007.1"/>
</dbReference>
<keyword evidence="3 6" id="KW-0808">Transferase</keyword>
<comment type="caution">
    <text evidence="10">The sequence shown here is derived from an EMBL/GenBank/DDBJ whole genome shotgun (WGS) entry which is preliminary data.</text>
</comment>
<dbReference type="Pfam" id="PF00198">
    <property type="entry name" value="2-oxoacid_dh"/>
    <property type="match status" value="1"/>
</dbReference>
<evidence type="ECO:0000259" key="9">
    <source>
        <dbReference type="PROSITE" id="PS51826"/>
    </source>
</evidence>
<dbReference type="PROSITE" id="PS50968">
    <property type="entry name" value="BIOTINYL_LIPOYL"/>
    <property type="match status" value="1"/>
</dbReference>
<dbReference type="Proteomes" id="UP001595685">
    <property type="component" value="Unassembled WGS sequence"/>
</dbReference>
<evidence type="ECO:0000256" key="1">
    <source>
        <dbReference type="ARBA" id="ARBA00001938"/>
    </source>
</evidence>
<comment type="similarity">
    <text evidence="2 6">Belongs to the 2-oxoacid dehydrogenase family.</text>
</comment>
<dbReference type="EMBL" id="JBHRWW010000007">
    <property type="protein sequence ID" value="MFC3689034.1"/>
    <property type="molecule type" value="Genomic_DNA"/>
</dbReference>
<evidence type="ECO:0000256" key="4">
    <source>
        <dbReference type="ARBA" id="ARBA00022823"/>
    </source>
</evidence>
<dbReference type="GO" id="GO:0016746">
    <property type="term" value="F:acyltransferase activity"/>
    <property type="evidence" value="ECO:0007669"/>
    <property type="project" value="UniProtKB-KW"/>
</dbReference>
<comment type="cofactor">
    <cofactor evidence="1 6">
        <name>(R)-lipoate</name>
        <dbReference type="ChEBI" id="CHEBI:83088"/>
    </cofactor>
</comment>
<evidence type="ECO:0000256" key="5">
    <source>
        <dbReference type="ARBA" id="ARBA00023315"/>
    </source>
</evidence>
<dbReference type="SUPFAM" id="SSF52777">
    <property type="entry name" value="CoA-dependent acyltransferases"/>
    <property type="match status" value="1"/>
</dbReference>
<dbReference type="Gene3D" id="4.10.320.10">
    <property type="entry name" value="E3-binding domain"/>
    <property type="match status" value="1"/>
</dbReference>
<keyword evidence="11" id="KW-1185">Reference proteome</keyword>
<evidence type="ECO:0000313" key="11">
    <source>
        <dbReference type="Proteomes" id="UP001595685"/>
    </source>
</evidence>
<dbReference type="InterPro" id="IPR023213">
    <property type="entry name" value="CAT-like_dom_sf"/>
</dbReference>
<name>A0ABV7WGS9_9MICO</name>
<feature type="compositionally biased region" description="Polar residues" evidence="7">
    <location>
        <begin position="110"/>
        <end position="126"/>
    </location>
</feature>
<dbReference type="EC" id="2.3.1.-" evidence="6"/>
<feature type="region of interest" description="Disordered" evidence="7">
    <location>
        <begin position="94"/>
        <end position="178"/>
    </location>
</feature>
<dbReference type="InterPro" id="IPR001078">
    <property type="entry name" value="2-oxoacid_DH_actylTfrase"/>
</dbReference>
<gene>
    <name evidence="10" type="ORF">ACFOLH_11840</name>
</gene>
<feature type="compositionally biased region" description="Low complexity" evidence="7">
    <location>
        <begin position="322"/>
        <end position="333"/>
    </location>
</feature>
<feature type="region of interest" description="Disordered" evidence="7">
    <location>
        <begin position="190"/>
        <end position="265"/>
    </location>
</feature>
<dbReference type="Pfam" id="PF00364">
    <property type="entry name" value="Biotin_lipoyl"/>
    <property type="match status" value="1"/>
</dbReference>
<dbReference type="Gene3D" id="3.30.559.10">
    <property type="entry name" value="Chloramphenicol acetyltransferase-like domain"/>
    <property type="match status" value="1"/>
</dbReference>
<dbReference type="Gene3D" id="2.40.50.100">
    <property type="match status" value="1"/>
</dbReference>
<feature type="region of interest" description="Disordered" evidence="7">
    <location>
        <begin position="300"/>
        <end position="335"/>
    </location>
</feature>
<dbReference type="InterPro" id="IPR000089">
    <property type="entry name" value="Biotin_lipoyl"/>
</dbReference>
<dbReference type="InterPro" id="IPR004167">
    <property type="entry name" value="PSBD"/>
</dbReference>
<dbReference type="Pfam" id="PF02817">
    <property type="entry name" value="E3_binding"/>
    <property type="match status" value="1"/>
</dbReference>
<evidence type="ECO:0000313" key="10">
    <source>
        <dbReference type="EMBL" id="MFC3689034.1"/>
    </source>
</evidence>
<dbReference type="SUPFAM" id="SSF47005">
    <property type="entry name" value="Peripheral subunit-binding domain of 2-oxo acid dehydrogenase complex"/>
    <property type="match status" value="1"/>
</dbReference>
<protein>
    <recommendedName>
        <fullName evidence="6">Dihydrolipoamide acetyltransferase component of pyruvate dehydrogenase complex</fullName>
        <ecNumber evidence="6">2.3.1.-</ecNumber>
    </recommendedName>
</protein>
<evidence type="ECO:0000259" key="8">
    <source>
        <dbReference type="PROSITE" id="PS50968"/>
    </source>
</evidence>
<dbReference type="PANTHER" id="PTHR43178">
    <property type="entry name" value="DIHYDROLIPOAMIDE ACETYLTRANSFERASE COMPONENT OF PYRUVATE DEHYDROGENASE COMPLEX"/>
    <property type="match status" value="1"/>
</dbReference>
<evidence type="ECO:0000256" key="6">
    <source>
        <dbReference type="RuleBase" id="RU003423"/>
    </source>
</evidence>
<dbReference type="InterPro" id="IPR036625">
    <property type="entry name" value="E3-bd_dom_sf"/>
</dbReference>
<feature type="compositionally biased region" description="Low complexity" evidence="7">
    <location>
        <begin position="200"/>
        <end position="241"/>
    </location>
</feature>
<dbReference type="InterPro" id="IPR050743">
    <property type="entry name" value="2-oxoacid_DH_E2_comp"/>
</dbReference>
<evidence type="ECO:0000256" key="7">
    <source>
        <dbReference type="SAM" id="MobiDB-lite"/>
    </source>
</evidence>
<keyword evidence="5 6" id="KW-0012">Acyltransferase</keyword>
<reference evidence="11" key="1">
    <citation type="journal article" date="2019" name="Int. J. Syst. Evol. Microbiol.">
        <title>The Global Catalogue of Microorganisms (GCM) 10K type strain sequencing project: providing services to taxonomists for standard genome sequencing and annotation.</title>
        <authorList>
            <consortium name="The Broad Institute Genomics Platform"/>
            <consortium name="The Broad Institute Genome Sequencing Center for Infectious Disease"/>
            <person name="Wu L."/>
            <person name="Ma J."/>
        </authorList>
    </citation>
    <scope>NUCLEOTIDE SEQUENCE [LARGE SCALE GENOMIC DNA]</scope>
    <source>
        <strain evidence="11">NCAIM B.02333</strain>
    </source>
</reference>
<dbReference type="PROSITE" id="PS51826">
    <property type="entry name" value="PSBD"/>
    <property type="match status" value="1"/>
</dbReference>
<accession>A0ABV7WGS9</accession>
<evidence type="ECO:0000256" key="2">
    <source>
        <dbReference type="ARBA" id="ARBA00007317"/>
    </source>
</evidence>
<evidence type="ECO:0000256" key="3">
    <source>
        <dbReference type="ARBA" id="ARBA00022679"/>
    </source>
</evidence>
<feature type="compositionally biased region" description="Low complexity" evidence="7">
    <location>
        <begin position="140"/>
        <end position="161"/>
    </location>
</feature>
<feature type="domain" description="Peripheral subunit-binding (PSBD)" evidence="9">
    <location>
        <begin position="263"/>
        <end position="299"/>
    </location>
</feature>
<dbReference type="SUPFAM" id="SSF51230">
    <property type="entry name" value="Single hybrid motif"/>
    <property type="match status" value="1"/>
</dbReference>
<dbReference type="InterPro" id="IPR011053">
    <property type="entry name" value="Single_hybrid_motif"/>
</dbReference>
<feature type="compositionally biased region" description="Basic and acidic residues" evidence="7">
    <location>
        <begin position="127"/>
        <end position="139"/>
    </location>
</feature>
<keyword evidence="4 6" id="KW-0450">Lipoyl</keyword>